<gene>
    <name evidence="2" type="ORF">SVUK_LOCUS5346</name>
</gene>
<evidence type="ECO:0000313" key="3">
    <source>
        <dbReference type="Proteomes" id="UP000270094"/>
    </source>
</evidence>
<dbReference type="Proteomes" id="UP000270094">
    <property type="component" value="Unassembled WGS sequence"/>
</dbReference>
<proteinExistence type="predicted"/>
<reference evidence="2 3" key="1">
    <citation type="submission" date="2018-11" db="EMBL/GenBank/DDBJ databases">
        <authorList>
            <consortium name="Pathogen Informatics"/>
        </authorList>
    </citation>
    <scope>NUCLEOTIDE SEQUENCE [LARGE SCALE GENOMIC DNA]</scope>
</reference>
<dbReference type="EMBL" id="UYYB01015700">
    <property type="protein sequence ID" value="VDM70348.1"/>
    <property type="molecule type" value="Genomic_DNA"/>
</dbReference>
<keyword evidence="1" id="KW-0472">Membrane</keyword>
<accession>A0A3P7KRZ7</accession>
<dbReference type="AlphaFoldDB" id="A0A3P7KRZ7"/>
<dbReference type="OrthoDB" id="5865594at2759"/>
<sequence length="197" mass="23133">MQIQPFVLIQAISGAIIYQYIYYYKSKREAQRKSTGDCRALDCANYDLPHQDVDQYRIFVEKCSGSKELGFRNRAVFHARFLQEAEFNKLFEKVRTTNFEIRIEDTSFKRIGMPLLTRAKRPKSKRNRLFVIRYNNYLKKVIIPKFAFDVQETFHVEIDGNPTLDTDVVERFNANCVLGMGKKCDAFLAERKLTSVF</sequence>
<evidence type="ECO:0000313" key="2">
    <source>
        <dbReference type="EMBL" id="VDM70348.1"/>
    </source>
</evidence>
<name>A0A3P7KRZ7_STRVU</name>
<organism evidence="2 3">
    <name type="scientific">Strongylus vulgaris</name>
    <name type="common">Blood worm</name>
    <dbReference type="NCBI Taxonomy" id="40348"/>
    <lineage>
        <taxon>Eukaryota</taxon>
        <taxon>Metazoa</taxon>
        <taxon>Ecdysozoa</taxon>
        <taxon>Nematoda</taxon>
        <taxon>Chromadorea</taxon>
        <taxon>Rhabditida</taxon>
        <taxon>Rhabditina</taxon>
        <taxon>Rhabditomorpha</taxon>
        <taxon>Strongyloidea</taxon>
        <taxon>Strongylidae</taxon>
        <taxon>Strongylus</taxon>
    </lineage>
</organism>
<keyword evidence="1" id="KW-1133">Transmembrane helix</keyword>
<keyword evidence="3" id="KW-1185">Reference proteome</keyword>
<feature type="transmembrane region" description="Helical" evidence="1">
    <location>
        <begin position="6"/>
        <end position="24"/>
    </location>
</feature>
<evidence type="ECO:0000256" key="1">
    <source>
        <dbReference type="SAM" id="Phobius"/>
    </source>
</evidence>
<keyword evidence="1" id="KW-0812">Transmembrane</keyword>
<protein>
    <submittedName>
        <fullName evidence="2">Uncharacterized protein</fullName>
    </submittedName>
</protein>